<evidence type="ECO:0000313" key="1">
    <source>
        <dbReference type="EMBL" id="QED28246.1"/>
    </source>
</evidence>
<proteinExistence type="predicted"/>
<reference evidence="1 2" key="1">
    <citation type="submission" date="2019-08" db="EMBL/GenBank/DDBJ databases">
        <authorList>
            <person name="Liang Q."/>
        </authorList>
    </citation>
    <scope>NUCLEOTIDE SEQUENCE [LARGE SCALE GENOMIC DNA]</scope>
    <source>
        <strain evidence="1 2">V1718</strain>
    </source>
</reference>
<dbReference type="Gene3D" id="3.30.565.10">
    <property type="entry name" value="Histidine kinase-like ATPase, C-terminal domain"/>
    <property type="match status" value="1"/>
</dbReference>
<dbReference type="Pfam" id="PF13589">
    <property type="entry name" value="HATPase_c_3"/>
    <property type="match status" value="1"/>
</dbReference>
<dbReference type="NCBIfam" id="NF047352">
    <property type="entry name" value="P_loop_sacsin"/>
    <property type="match status" value="1"/>
</dbReference>
<sequence>MSALHTDSVLQELINQFSDPMAFLRELIQNAIDAGSQEVFVRTEYLDGVFKIFVEDFGEGMTRDIIENKLTRLFSSTKEDDLTQIGRFGIGFVSVFAIEPDLVVLDTGRGGEYWRVLFHPNRSYELIRLQHPVEGTQIQLLKRVDAKAAKEMEARVREVTKAWCRHVAVPIYFDSEDIRDPFDVPSLVKVTYEEEGTRLVAGYDDDEYSPAAGFYNRGLTLSEAASKIPFVTFKIDSRYLEHTLTRDQILEDKHFHKVQALLRDVEKKQLPAQLFARLEAFARAPDSSPQGIKDYQSLAKILTNLSRTFRDFWDKWDDREIFPTRGGQPLSFSQVQKLWRRGRVYFTHGSGHISEYVDKAELLLHPNLFNSLFEFRKIQIPSLEASFVFPRALAQIPAPFSSLNTVLTQLYPKTDFRLATFDYPGSAVVSEVAVGFKKLEPLEYTEFKKNQAQMPMESKICVLNLAHKVVQDTLARAETAPEWAAYLLVKYIGVPRGWSIKADNELLLTCTLKKTGG</sequence>
<dbReference type="SUPFAM" id="SSF55874">
    <property type="entry name" value="ATPase domain of HSP90 chaperone/DNA topoisomerase II/histidine kinase"/>
    <property type="match status" value="1"/>
</dbReference>
<organism evidence="1 2">
    <name type="scientific">Microvenator marinus</name>
    <dbReference type="NCBI Taxonomy" id="2600177"/>
    <lineage>
        <taxon>Bacteria</taxon>
        <taxon>Deltaproteobacteria</taxon>
        <taxon>Bradymonadales</taxon>
        <taxon>Microvenatoraceae</taxon>
        <taxon>Microvenator</taxon>
    </lineage>
</organism>
<protein>
    <submittedName>
        <fullName evidence="1">Uncharacterized protein</fullName>
    </submittedName>
</protein>
<dbReference type="RefSeq" id="WP_146960502.1">
    <property type="nucleotide sequence ID" value="NZ_CP042467.1"/>
</dbReference>
<dbReference type="OrthoDB" id="5490666at2"/>
<dbReference type="InterPro" id="IPR036890">
    <property type="entry name" value="HATPase_C_sf"/>
</dbReference>
<keyword evidence="2" id="KW-1185">Reference proteome</keyword>
<dbReference type="KEGG" id="bbae:FRD01_13580"/>
<name>A0A5B8XWX1_9DELT</name>
<evidence type="ECO:0000313" key="2">
    <source>
        <dbReference type="Proteomes" id="UP000321595"/>
    </source>
</evidence>
<dbReference type="AlphaFoldDB" id="A0A5B8XWX1"/>
<dbReference type="Proteomes" id="UP000321595">
    <property type="component" value="Chromosome"/>
</dbReference>
<dbReference type="EMBL" id="CP042467">
    <property type="protein sequence ID" value="QED28246.1"/>
    <property type="molecule type" value="Genomic_DNA"/>
</dbReference>
<accession>A0A5B8XWX1</accession>
<gene>
    <name evidence="1" type="ORF">FRD01_13580</name>
</gene>